<dbReference type="Proteomes" id="UP001198200">
    <property type="component" value="Unassembled WGS sequence"/>
</dbReference>
<keyword evidence="5 8" id="KW-0378">Hydrolase</keyword>
<reference evidence="8 9" key="1">
    <citation type="submission" date="2021-10" db="EMBL/GenBank/DDBJ databases">
        <title>Anaerobic single-cell dispensing facilitates the cultivation of human gut bacteria.</title>
        <authorList>
            <person name="Afrizal A."/>
        </authorList>
    </citation>
    <scope>NUCLEOTIDE SEQUENCE [LARGE SCALE GENOMIC DNA]</scope>
    <source>
        <strain evidence="8 9">CLA-AA-H224</strain>
    </source>
</reference>
<dbReference type="RefSeq" id="WP_308731370.1">
    <property type="nucleotide sequence ID" value="NZ_JAJEQN010000008.1"/>
</dbReference>
<dbReference type="Pfam" id="PF03575">
    <property type="entry name" value="Peptidase_S51"/>
    <property type="match status" value="1"/>
</dbReference>
<dbReference type="SFLD" id="SFLDG01129">
    <property type="entry name" value="C1.5:_HAD__Beta-PGM__Phosphata"/>
    <property type="match status" value="1"/>
</dbReference>
<evidence type="ECO:0000256" key="4">
    <source>
        <dbReference type="ARBA" id="ARBA00022723"/>
    </source>
</evidence>
<organism evidence="8 9">
    <name type="scientific">Anthropogastromicrobium aceti</name>
    <dbReference type="NCBI Taxonomy" id="2981768"/>
    <lineage>
        <taxon>Bacteria</taxon>
        <taxon>Bacillati</taxon>
        <taxon>Bacillota</taxon>
        <taxon>Clostridia</taxon>
        <taxon>Lachnospirales</taxon>
        <taxon>Lachnospiraceae</taxon>
        <taxon>Anthropogastromicrobium</taxon>
    </lineage>
</organism>
<dbReference type="Gene3D" id="3.40.50.1000">
    <property type="entry name" value="HAD superfamily/HAD-like"/>
    <property type="match status" value="1"/>
</dbReference>
<dbReference type="GO" id="GO:0044281">
    <property type="term" value="P:small molecule metabolic process"/>
    <property type="evidence" value="ECO:0007669"/>
    <property type="project" value="UniProtKB-ARBA"/>
</dbReference>
<dbReference type="Gene3D" id="3.40.50.880">
    <property type="match status" value="1"/>
</dbReference>
<comment type="caution">
    <text evidence="8">The sequence shown here is derived from an EMBL/GenBank/DDBJ whole genome shotgun (WGS) entry which is preliminary data.</text>
</comment>
<comment type="cofactor">
    <cofactor evidence="1">
        <name>Mg(2+)</name>
        <dbReference type="ChEBI" id="CHEBI:18420"/>
    </cofactor>
</comment>
<dbReference type="NCBIfam" id="TIGR01549">
    <property type="entry name" value="HAD-SF-IA-v1"/>
    <property type="match status" value="1"/>
</dbReference>
<evidence type="ECO:0000313" key="8">
    <source>
        <dbReference type="EMBL" id="MCC2220953.1"/>
    </source>
</evidence>
<dbReference type="InterPro" id="IPR023214">
    <property type="entry name" value="HAD_sf"/>
</dbReference>
<sequence length="465" mass="52950">MILLTSDGITSPQLEEEIKKALVPISRRAALVTTASCRYKEKDHNVPVLSALMRRFGLEPECVDVEFQDATFLLAYDVVILMGGNPFYLRKHLKKWKNSLEVLTELANRHVLIGISAGSMVLGDTMEFACQIEPGGIEEVGENVDCSGFGIVPLNIMPHYLAYLTAYEQTKEILESYEEETGRKICTINDGDGILISQAGKKGRYIKNERYTPIVAPNMPDYQAYFFDLYGTLIDIHTEEGDHELWEFMAKYYAYKGAKYGSWELRWRYGALIHDEEERLLHENPKQIPEPQVERVFMRLYEEKGVRVSIQEAVDAAQVFRSFSLRYVRLYYGAKELLAHLKKKGKKLYVLSNAQQVFTASELRYLGIYDYFDKVCLSSDYHCKKPDAAYFKALLTSEGLDPTKVMMIGNSEYDDIRTAKSLGMGACYIHSNLSPEGETANCDIVMRAMDLPSLEKILCREAHLA</sequence>
<evidence type="ECO:0000256" key="2">
    <source>
        <dbReference type="ARBA" id="ARBA00006534"/>
    </source>
</evidence>
<comment type="similarity">
    <text evidence="2">Belongs to the peptidase S51 family.</text>
</comment>
<dbReference type="SUPFAM" id="SSF56784">
    <property type="entry name" value="HAD-like"/>
    <property type="match status" value="1"/>
</dbReference>
<keyword evidence="3" id="KW-0645">Protease</keyword>
<dbReference type="SFLD" id="SFLDS00003">
    <property type="entry name" value="Haloacid_Dehalogenase"/>
    <property type="match status" value="1"/>
</dbReference>
<name>A0AAE3E2G3_9FIRM</name>
<dbReference type="GO" id="GO:0046872">
    <property type="term" value="F:metal ion binding"/>
    <property type="evidence" value="ECO:0007669"/>
    <property type="project" value="UniProtKB-KW"/>
</dbReference>
<dbReference type="SUPFAM" id="SSF52317">
    <property type="entry name" value="Class I glutamine amidotransferase-like"/>
    <property type="match status" value="1"/>
</dbReference>
<evidence type="ECO:0000256" key="5">
    <source>
        <dbReference type="ARBA" id="ARBA00022801"/>
    </source>
</evidence>
<evidence type="ECO:0000256" key="3">
    <source>
        <dbReference type="ARBA" id="ARBA00022670"/>
    </source>
</evidence>
<keyword evidence="4" id="KW-0479">Metal-binding</keyword>
<dbReference type="AlphaFoldDB" id="A0AAE3E2G3"/>
<dbReference type="InterPro" id="IPR005320">
    <property type="entry name" value="Peptidase_S51"/>
</dbReference>
<accession>A0AAE3E2G3</accession>
<dbReference type="InterPro" id="IPR036412">
    <property type="entry name" value="HAD-like_sf"/>
</dbReference>
<dbReference type="PRINTS" id="PR00413">
    <property type="entry name" value="HADHALOGNASE"/>
</dbReference>
<dbReference type="GO" id="GO:0006508">
    <property type="term" value="P:proteolysis"/>
    <property type="evidence" value="ECO:0007669"/>
    <property type="project" value="UniProtKB-KW"/>
</dbReference>
<dbReference type="InterPro" id="IPR029062">
    <property type="entry name" value="Class_I_gatase-like"/>
</dbReference>
<dbReference type="EMBL" id="JAJEQN010000008">
    <property type="protein sequence ID" value="MCC2220953.1"/>
    <property type="molecule type" value="Genomic_DNA"/>
</dbReference>
<dbReference type="InterPro" id="IPR051400">
    <property type="entry name" value="HAD-like_hydrolase"/>
</dbReference>
<evidence type="ECO:0000256" key="1">
    <source>
        <dbReference type="ARBA" id="ARBA00001946"/>
    </source>
</evidence>
<protein>
    <submittedName>
        <fullName evidence="8">HAD-IA family hydrolase</fullName>
    </submittedName>
</protein>
<evidence type="ECO:0000256" key="7">
    <source>
        <dbReference type="ARBA" id="ARBA00022842"/>
    </source>
</evidence>
<dbReference type="GO" id="GO:0008236">
    <property type="term" value="F:serine-type peptidase activity"/>
    <property type="evidence" value="ECO:0007669"/>
    <property type="project" value="UniProtKB-KW"/>
</dbReference>
<gene>
    <name evidence="8" type="ORF">LKD48_04735</name>
</gene>
<evidence type="ECO:0000313" key="9">
    <source>
        <dbReference type="Proteomes" id="UP001198200"/>
    </source>
</evidence>
<keyword evidence="9" id="KW-1185">Reference proteome</keyword>
<dbReference type="InterPro" id="IPR006439">
    <property type="entry name" value="HAD-SF_hydro_IA"/>
</dbReference>
<keyword evidence="7" id="KW-0460">Magnesium</keyword>
<proteinExistence type="inferred from homology"/>
<dbReference type="PANTHER" id="PTHR46470">
    <property type="entry name" value="N-ACYLNEURAMINATE-9-PHOSPHATASE"/>
    <property type="match status" value="1"/>
</dbReference>
<dbReference type="Gene3D" id="1.10.150.520">
    <property type="match status" value="1"/>
</dbReference>
<dbReference type="Pfam" id="PF00702">
    <property type="entry name" value="Hydrolase"/>
    <property type="match status" value="1"/>
</dbReference>
<keyword evidence="6" id="KW-0720">Serine protease</keyword>
<dbReference type="GO" id="GO:0016791">
    <property type="term" value="F:phosphatase activity"/>
    <property type="evidence" value="ECO:0007669"/>
    <property type="project" value="TreeGrafter"/>
</dbReference>
<dbReference type="PANTHER" id="PTHR46470:SF2">
    <property type="entry name" value="GLYCERALDEHYDE 3-PHOSPHATE PHOSPHATASE"/>
    <property type="match status" value="1"/>
</dbReference>
<evidence type="ECO:0000256" key="6">
    <source>
        <dbReference type="ARBA" id="ARBA00022825"/>
    </source>
</evidence>